<feature type="region of interest" description="Disordered" evidence="1">
    <location>
        <begin position="1"/>
        <end position="20"/>
    </location>
</feature>
<name>A0A381XNK9_9ZZZZ</name>
<evidence type="ECO:0000256" key="1">
    <source>
        <dbReference type="SAM" id="MobiDB-lite"/>
    </source>
</evidence>
<reference evidence="2" key="1">
    <citation type="submission" date="2018-05" db="EMBL/GenBank/DDBJ databases">
        <authorList>
            <person name="Lanie J.A."/>
            <person name="Ng W.-L."/>
            <person name="Kazmierczak K.M."/>
            <person name="Andrzejewski T.M."/>
            <person name="Davidsen T.M."/>
            <person name="Wayne K.J."/>
            <person name="Tettelin H."/>
            <person name="Glass J.I."/>
            <person name="Rusch D."/>
            <person name="Podicherti R."/>
            <person name="Tsui H.-C.T."/>
            <person name="Winkler M.E."/>
        </authorList>
    </citation>
    <scope>NUCLEOTIDE SEQUENCE</scope>
</reference>
<evidence type="ECO:0000313" key="2">
    <source>
        <dbReference type="EMBL" id="SVA66366.1"/>
    </source>
</evidence>
<gene>
    <name evidence="2" type="ORF">METZ01_LOCUS119220</name>
</gene>
<sequence>MLAFAKDINIKEPNHPEEDKNSELKEYMDYQRALDHERLIYHALDYSKTELQSSMTELQSEREKLEDYIKNNFPISYKALKSADTIIFMLRKLINGHNSSNNWYRMNAYYHALTYDCINFFTAFYNTTIQKNSEKAKEYKISNGVEVDFDDWAHLFFSDLDFHVGKTLEGSQYPFAKRNKAIEESITKEVDAGNSFEEALQTVKEKHDIDDASIDFLQNKELSKDNMELFYTSAENPIYEYLTEREDGSWGAVEGESLLDQAYYLGSTLKVWVWRKKEDAESTMEDMSSMLKK</sequence>
<protein>
    <submittedName>
        <fullName evidence="2">Uncharacterized protein</fullName>
    </submittedName>
</protein>
<dbReference type="AlphaFoldDB" id="A0A381XNK9"/>
<proteinExistence type="predicted"/>
<dbReference type="EMBL" id="UINC01015827">
    <property type="protein sequence ID" value="SVA66366.1"/>
    <property type="molecule type" value="Genomic_DNA"/>
</dbReference>
<feature type="compositionally biased region" description="Basic and acidic residues" evidence="1">
    <location>
        <begin position="8"/>
        <end position="20"/>
    </location>
</feature>
<organism evidence="2">
    <name type="scientific">marine metagenome</name>
    <dbReference type="NCBI Taxonomy" id="408172"/>
    <lineage>
        <taxon>unclassified sequences</taxon>
        <taxon>metagenomes</taxon>
        <taxon>ecological metagenomes</taxon>
    </lineage>
</organism>
<accession>A0A381XNK9</accession>